<dbReference type="AlphaFoldDB" id="A0A2U2B8C6"/>
<evidence type="ECO:0000256" key="1">
    <source>
        <dbReference type="ARBA" id="ARBA00022729"/>
    </source>
</evidence>
<feature type="signal peptide" evidence="2">
    <location>
        <begin position="1"/>
        <end position="19"/>
    </location>
</feature>
<dbReference type="Gene3D" id="2.40.160.20">
    <property type="match status" value="1"/>
</dbReference>
<sequence length="164" mass="17681">MKKVLLFAFVLFMATAASAQFKVGGGLTIGTEAGGIDDDGSEKLGIGLNLRGDYAFNESWSIAPGFTFFFPSAPDGVDITYWQLNADAHYNFGAEGDFGFYALGGLNYSYVKIDWGDNEFWGGSSDDSEIGLNLGAGATMQQFYGELKYDTAFEQLALSVGIMF</sequence>
<dbReference type="Proteomes" id="UP000244956">
    <property type="component" value="Unassembled WGS sequence"/>
</dbReference>
<comment type="caution">
    <text evidence="4">The sequence shown here is derived from an EMBL/GenBank/DDBJ whole genome shotgun (WGS) entry which is preliminary data.</text>
</comment>
<feature type="chain" id="PRO_5015707280" evidence="2">
    <location>
        <begin position="20"/>
        <end position="164"/>
    </location>
</feature>
<evidence type="ECO:0000256" key="2">
    <source>
        <dbReference type="SAM" id="SignalP"/>
    </source>
</evidence>
<dbReference type="SUPFAM" id="SSF56925">
    <property type="entry name" value="OMPA-like"/>
    <property type="match status" value="1"/>
</dbReference>
<dbReference type="OrthoDB" id="1122114at2"/>
<dbReference type="Pfam" id="PF13505">
    <property type="entry name" value="OMP_b-brl"/>
    <property type="match status" value="1"/>
</dbReference>
<evidence type="ECO:0000313" key="5">
    <source>
        <dbReference type="Proteomes" id="UP000244956"/>
    </source>
</evidence>
<dbReference type="EMBL" id="QEWP01000008">
    <property type="protein sequence ID" value="PWD99315.1"/>
    <property type="molecule type" value="Genomic_DNA"/>
</dbReference>
<keyword evidence="1 2" id="KW-0732">Signal</keyword>
<proteinExistence type="predicted"/>
<feature type="domain" description="Outer membrane protein beta-barrel" evidence="3">
    <location>
        <begin position="6"/>
        <end position="140"/>
    </location>
</feature>
<evidence type="ECO:0000259" key="3">
    <source>
        <dbReference type="Pfam" id="PF13505"/>
    </source>
</evidence>
<accession>A0A2U2B8C6</accession>
<protein>
    <submittedName>
        <fullName evidence="4">Porin family protein</fullName>
    </submittedName>
</protein>
<organism evidence="4 5">
    <name type="scientific">Marinilabilia rubra</name>
    <dbReference type="NCBI Taxonomy" id="2162893"/>
    <lineage>
        <taxon>Bacteria</taxon>
        <taxon>Pseudomonadati</taxon>
        <taxon>Bacteroidota</taxon>
        <taxon>Bacteroidia</taxon>
        <taxon>Marinilabiliales</taxon>
        <taxon>Marinilabiliaceae</taxon>
        <taxon>Marinilabilia</taxon>
    </lineage>
</organism>
<dbReference type="InterPro" id="IPR027385">
    <property type="entry name" value="Beta-barrel_OMP"/>
</dbReference>
<keyword evidence="5" id="KW-1185">Reference proteome</keyword>
<evidence type="ECO:0000313" key="4">
    <source>
        <dbReference type="EMBL" id="PWD99315.1"/>
    </source>
</evidence>
<reference evidence="4 5" key="1">
    <citation type="submission" date="2018-05" db="EMBL/GenBank/DDBJ databases">
        <title>Marinilabilia rubrum sp. nov., isolated from saltern sediment.</title>
        <authorList>
            <person name="Zhang R."/>
        </authorList>
    </citation>
    <scope>NUCLEOTIDE SEQUENCE [LARGE SCALE GENOMIC DNA]</scope>
    <source>
        <strain evidence="4 5">WTE16</strain>
    </source>
</reference>
<dbReference type="InterPro" id="IPR011250">
    <property type="entry name" value="OMP/PagP_B-barrel"/>
</dbReference>
<gene>
    <name evidence="4" type="ORF">DDZ16_11050</name>
</gene>
<name>A0A2U2B8C6_9BACT</name>
<dbReference type="RefSeq" id="WP_109264715.1">
    <property type="nucleotide sequence ID" value="NZ_QEWP01000008.1"/>
</dbReference>